<keyword evidence="3" id="KW-1185">Reference proteome</keyword>
<proteinExistence type="predicted"/>
<feature type="transmembrane region" description="Helical" evidence="1">
    <location>
        <begin position="7"/>
        <end position="31"/>
    </location>
</feature>
<keyword evidence="1" id="KW-0812">Transmembrane</keyword>
<feature type="transmembrane region" description="Helical" evidence="1">
    <location>
        <begin position="37"/>
        <end position="61"/>
    </location>
</feature>
<protein>
    <submittedName>
        <fullName evidence="2">Uncharacterized protein</fullName>
    </submittedName>
</protein>
<evidence type="ECO:0000313" key="2">
    <source>
        <dbReference type="EMBL" id="MDO3722144.1"/>
    </source>
</evidence>
<comment type="caution">
    <text evidence="2">The sequence shown here is derived from an EMBL/GenBank/DDBJ whole genome shotgun (WGS) entry which is preliminary data.</text>
</comment>
<dbReference type="EMBL" id="JAUMIS010000002">
    <property type="protein sequence ID" value="MDO3722144.1"/>
    <property type="molecule type" value="Genomic_DNA"/>
</dbReference>
<gene>
    <name evidence="2" type="ORF">QVZ43_10460</name>
</gene>
<reference evidence="2" key="1">
    <citation type="submission" date="2023-07" db="EMBL/GenBank/DDBJ databases">
        <title>Marinobacter sp. chi1 genome sequencing and assembly.</title>
        <authorList>
            <person name="Park S."/>
        </authorList>
    </citation>
    <scope>NUCLEOTIDE SEQUENCE</scope>
    <source>
        <strain evidence="2">Chi1</strain>
    </source>
</reference>
<sequence>MNRRYDVFDFIMVVGFVLIVVAIGIALLIQAADNSEALAIAGVWVIASFCLSVYLHGILQGVSRLEIKVPKRLAVLAFGISGILFVSAWMVNGT</sequence>
<keyword evidence="1" id="KW-1133">Transmembrane helix</keyword>
<accession>A0ABT8W1N6</accession>
<feature type="transmembrane region" description="Helical" evidence="1">
    <location>
        <begin position="73"/>
        <end position="91"/>
    </location>
</feature>
<evidence type="ECO:0000313" key="3">
    <source>
        <dbReference type="Proteomes" id="UP001168640"/>
    </source>
</evidence>
<keyword evidence="1" id="KW-0472">Membrane</keyword>
<organism evidence="2 3">
    <name type="scientific">Marinobacter suaedae</name>
    <dbReference type="NCBI Taxonomy" id="3057675"/>
    <lineage>
        <taxon>Bacteria</taxon>
        <taxon>Pseudomonadati</taxon>
        <taxon>Pseudomonadota</taxon>
        <taxon>Gammaproteobacteria</taxon>
        <taxon>Pseudomonadales</taxon>
        <taxon>Marinobacteraceae</taxon>
        <taxon>Marinobacter</taxon>
    </lineage>
</organism>
<name>A0ABT8W1N6_9GAMM</name>
<dbReference type="RefSeq" id="WP_302909891.1">
    <property type="nucleotide sequence ID" value="NZ_JAUMIS010000002.1"/>
</dbReference>
<dbReference type="Proteomes" id="UP001168640">
    <property type="component" value="Unassembled WGS sequence"/>
</dbReference>
<evidence type="ECO:0000256" key="1">
    <source>
        <dbReference type="SAM" id="Phobius"/>
    </source>
</evidence>